<evidence type="ECO:0000313" key="3">
    <source>
        <dbReference type="Proteomes" id="UP000052008"/>
    </source>
</evidence>
<evidence type="ECO:0008006" key="4">
    <source>
        <dbReference type="Google" id="ProtNLM"/>
    </source>
</evidence>
<feature type="region of interest" description="Disordered" evidence="1">
    <location>
        <begin position="80"/>
        <end position="101"/>
    </location>
</feature>
<evidence type="ECO:0000313" key="2">
    <source>
        <dbReference type="EMBL" id="KPJ53848.1"/>
    </source>
</evidence>
<sequence>MLVVLAVAGCDRIGGNPVGRVVNRVLSLLRRAPEEEEPVVEYVMTEDDTLWAEEDSIWAEEEMPAGEAEEEVVVAQVTEEEPAAEQPVEEVEAPEGAVEEVSEEISEEIVEEIAGEIDEEALGELMEEEPEVLPEELPPEKLAKAFGQEEYYYERKGRRDPFHAVSPTEGGVLALDVNNLSLIGTMRGSKVQLGLFKDRLGMGYVLRQGDKVAGGRVAAITEDSVVFELTQFGAVSRVTISLGVETY</sequence>
<gene>
    <name evidence="2" type="ORF">AMJ39_02855</name>
</gene>
<dbReference type="AlphaFoldDB" id="A0A0S7WUK5"/>
<dbReference type="STRING" id="1703770.AMJ39_02855"/>
<proteinExistence type="predicted"/>
<name>A0A0S7WUK5_UNCT6</name>
<dbReference type="Proteomes" id="UP000052008">
    <property type="component" value="Unassembled WGS sequence"/>
</dbReference>
<accession>A0A0S7WUK5</accession>
<dbReference type="EMBL" id="LIZS01000011">
    <property type="protein sequence ID" value="KPJ53848.1"/>
    <property type="molecule type" value="Genomic_DNA"/>
</dbReference>
<protein>
    <recommendedName>
        <fullName evidence="4">Pilus assembly protein PilP</fullName>
    </recommendedName>
</protein>
<comment type="caution">
    <text evidence="2">The sequence shown here is derived from an EMBL/GenBank/DDBJ whole genome shotgun (WGS) entry which is preliminary data.</text>
</comment>
<dbReference type="Gene3D" id="2.30.30.830">
    <property type="match status" value="1"/>
</dbReference>
<organism evidence="2 3">
    <name type="scientific">candidate division TA06 bacterium DG_24</name>
    <dbReference type="NCBI Taxonomy" id="1703770"/>
    <lineage>
        <taxon>Bacteria</taxon>
        <taxon>Bacteria division TA06</taxon>
    </lineage>
</organism>
<reference evidence="2 3" key="1">
    <citation type="journal article" date="2015" name="Microbiome">
        <title>Genomic resolution of linkages in carbon, nitrogen, and sulfur cycling among widespread estuary sediment bacteria.</title>
        <authorList>
            <person name="Baker B.J."/>
            <person name="Lazar C.S."/>
            <person name="Teske A.P."/>
            <person name="Dick G.J."/>
        </authorList>
    </citation>
    <scope>NUCLEOTIDE SEQUENCE [LARGE SCALE GENOMIC DNA]</scope>
    <source>
        <strain evidence="2">DG_24</strain>
    </source>
</reference>
<evidence type="ECO:0000256" key="1">
    <source>
        <dbReference type="SAM" id="MobiDB-lite"/>
    </source>
</evidence>